<protein>
    <submittedName>
        <fullName evidence="1">Uncharacterized protein</fullName>
    </submittedName>
</protein>
<dbReference type="RefSeq" id="WP_242011729.1">
    <property type="nucleotide sequence ID" value="NZ_BJYG01000011.1"/>
</dbReference>
<evidence type="ECO:0000313" key="2">
    <source>
        <dbReference type="Proteomes" id="UP000321746"/>
    </source>
</evidence>
<reference evidence="1 2" key="1">
    <citation type="submission" date="2019-07" db="EMBL/GenBank/DDBJ databases">
        <title>Whole genome shotgun sequence of Acetobacter oeni NBRC 105207.</title>
        <authorList>
            <person name="Hosoyama A."/>
            <person name="Uohara A."/>
            <person name="Ohji S."/>
            <person name="Ichikawa N."/>
        </authorList>
    </citation>
    <scope>NUCLEOTIDE SEQUENCE [LARGE SCALE GENOMIC DNA]</scope>
    <source>
        <strain evidence="1 2">NBRC 105207</strain>
    </source>
</reference>
<organism evidence="1 2">
    <name type="scientific">Acetobacter oeni</name>
    <dbReference type="NCBI Taxonomy" id="304077"/>
    <lineage>
        <taxon>Bacteria</taxon>
        <taxon>Pseudomonadati</taxon>
        <taxon>Pseudomonadota</taxon>
        <taxon>Alphaproteobacteria</taxon>
        <taxon>Acetobacterales</taxon>
        <taxon>Acetobacteraceae</taxon>
        <taxon>Acetobacter</taxon>
    </lineage>
</organism>
<keyword evidence="2" id="KW-1185">Reference proteome</keyword>
<gene>
    <name evidence="1" type="ORF">AOE01nite_10750</name>
</gene>
<evidence type="ECO:0000313" key="1">
    <source>
        <dbReference type="EMBL" id="GEN62851.1"/>
    </source>
</evidence>
<dbReference type="AlphaFoldDB" id="A0A511XIV9"/>
<comment type="caution">
    <text evidence="1">The sequence shown here is derived from an EMBL/GenBank/DDBJ whole genome shotgun (WGS) entry which is preliminary data.</text>
</comment>
<dbReference type="Proteomes" id="UP000321746">
    <property type="component" value="Unassembled WGS sequence"/>
</dbReference>
<name>A0A511XIV9_9PROT</name>
<sequence>MENSRSHVIGDARIVKIPDMTLAALSPRQLLPDWNDGPGAPGPGWTTRWMQRGLTPC</sequence>
<accession>A0A511XIV9</accession>
<proteinExistence type="predicted"/>
<dbReference type="EMBL" id="BJYG01000011">
    <property type="protein sequence ID" value="GEN62851.1"/>
    <property type="molecule type" value="Genomic_DNA"/>
</dbReference>